<dbReference type="InterPro" id="IPR000515">
    <property type="entry name" value="MetI-like"/>
</dbReference>
<dbReference type="GO" id="GO:0055085">
    <property type="term" value="P:transmembrane transport"/>
    <property type="evidence" value="ECO:0007669"/>
    <property type="project" value="InterPro"/>
</dbReference>
<dbReference type="SUPFAM" id="SSF161098">
    <property type="entry name" value="MetI-like"/>
    <property type="match status" value="1"/>
</dbReference>
<feature type="domain" description="ABC transmembrane type-1" evidence="8">
    <location>
        <begin position="100"/>
        <end position="318"/>
    </location>
</feature>
<gene>
    <name evidence="9" type="ORF">LX16_0609</name>
</gene>
<evidence type="ECO:0000256" key="2">
    <source>
        <dbReference type="ARBA" id="ARBA00022448"/>
    </source>
</evidence>
<feature type="transmembrane region" description="Helical" evidence="7">
    <location>
        <begin position="104"/>
        <end position="125"/>
    </location>
</feature>
<dbReference type="GO" id="GO:0005886">
    <property type="term" value="C:plasma membrane"/>
    <property type="evidence" value="ECO:0007669"/>
    <property type="project" value="UniProtKB-SubCell"/>
</dbReference>
<dbReference type="InterPro" id="IPR035906">
    <property type="entry name" value="MetI-like_sf"/>
</dbReference>
<dbReference type="Proteomes" id="UP000321617">
    <property type="component" value="Unassembled WGS sequence"/>
</dbReference>
<evidence type="ECO:0000256" key="1">
    <source>
        <dbReference type="ARBA" id="ARBA00004651"/>
    </source>
</evidence>
<dbReference type="InterPro" id="IPR050809">
    <property type="entry name" value="UgpAE/MalFG_permease"/>
</dbReference>
<feature type="transmembrane region" description="Helical" evidence="7">
    <location>
        <begin position="237"/>
        <end position="262"/>
    </location>
</feature>
<keyword evidence="4 7" id="KW-0812">Transmembrane</keyword>
<evidence type="ECO:0000256" key="3">
    <source>
        <dbReference type="ARBA" id="ARBA00022475"/>
    </source>
</evidence>
<keyword evidence="10" id="KW-1185">Reference proteome</keyword>
<evidence type="ECO:0000256" key="6">
    <source>
        <dbReference type="ARBA" id="ARBA00023136"/>
    </source>
</evidence>
<evidence type="ECO:0000256" key="4">
    <source>
        <dbReference type="ARBA" id="ARBA00022692"/>
    </source>
</evidence>
<keyword evidence="5 7" id="KW-1133">Transmembrane helix</keyword>
<dbReference type="AlphaFoldDB" id="A0A562VAL9"/>
<proteinExistence type="inferred from homology"/>
<feature type="transmembrane region" description="Helical" evidence="7">
    <location>
        <begin position="137"/>
        <end position="156"/>
    </location>
</feature>
<keyword evidence="3" id="KW-1003">Cell membrane</keyword>
<feature type="transmembrane region" description="Helical" evidence="7">
    <location>
        <begin position="299"/>
        <end position="317"/>
    </location>
</feature>
<evidence type="ECO:0000313" key="9">
    <source>
        <dbReference type="EMBL" id="TWJ14915.1"/>
    </source>
</evidence>
<evidence type="ECO:0000256" key="7">
    <source>
        <dbReference type="RuleBase" id="RU363032"/>
    </source>
</evidence>
<reference evidence="9 10" key="1">
    <citation type="journal article" date="2013" name="Stand. Genomic Sci.">
        <title>Genomic Encyclopedia of Type Strains, Phase I: The one thousand microbial genomes (KMG-I) project.</title>
        <authorList>
            <person name="Kyrpides N.C."/>
            <person name="Woyke T."/>
            <person name="Eisen J.A."/>
            <person name="Garrity G."/>
            <person name="Lilburn T.G."/>
            <person name="Beck B.J."/>
            <person name="Whitman W.B."/>
            <person name="Hugenholtz P."/>
            <person name="Klenk H.P."/>
        </authorList>
    </citation>
    <scope>NUCLEOTIDE SEQUENCE [LARGE SCALE GENOMIC DNA]</scope>
    <source>
        <strain evidence="9 10">DSM 45044</strain>
    </source>
</reference>
<comment type="subcellular location">
    <subcellularLocation>
        <location evidence="1 7">Cell membrane</location>
        <topology evidence="1 7">Multi-pass membrane protein</topology>
    </subcellularLocation>
</comment>
<dbReference type="Pfam" id="PF00528">
    <property type="entry name" value="BPD_transp_1"/>
    <property type="match status" value="1"/>
</dbReference>
<comment type="caution">
    <text evidence="9">The sequence shown here is derived from an EMBL/GenBank/DDBJ whole genome shotgun (WGS) entry which is preliminary data.</text>
</comment>
<dbReference type="PANTHER" id="PTHR43227">
    <property type="entry name" value="BLL4140 PROTEIN"/>
    <property type="match status" value="1"/>
</dbReference>
<dbReference type="PROSITE" id="PS50928">
    <property type="entry name" value="ABC_TM1"/>
    <property type="match status" value="1"/>
</dbReference>
<feature type="transmembrane region" description="Helical" evidence="7">
    <location>
        <begin position="45"/>
        <end position="66"/>
    </location>
</feature>
<evidence type="ECO:0000259" key="8">
    <source>
        <dbReference type="PROSITE" id="PS50928"/>
    </source>
</evidence>
<evidence type="ECO:0000313" key="10">
    <source>
        <dbReference type="Proteomes" id="UP000321617"/>
    </source>
</evidence>
<dbReference type="CDD" id="cd06261">
    <property type="entry name" value="TM_PBP2"/>
    <property type="match status" value="1"/>
</dbReference>
<keyword evidence="2 7" id="KW-0813">Transport</keyword>
<comment type="similarity">
    <text evidence="7">Belongs to the binding-protein-dependent transport system permease family.</text>
</comment>
<dbReference type="RefSeq" id="WP_147132745.1">
    <property type="nucleotide sequence ID" value="NZ_BAABIJ010000001.1"/>
</dbReference>
<dbReference type="PANTHER" id="PTHR43227:SF8">
    <property type="entry name" value="DIACETYLCHITOBIOSE UPTAKE SYSTEM PERMEASE PROTEIN DASB"/>
    <property type="match status" value="1"/>
</dbReference>
<sequence length="327" mass="35960">MTFDFLDQIPKFVVLGVGVLAFLLVVLGVLYVGNIVPHRPKSLTAGLVFLIPTLVLVSIGLVVPAIRTTVLSLGDSRGEGFVGLDNYVWIFTDPQILGVVRNSALWVVLVPLVATAVGLVYAVIIDQTRLEKLAKTLVFLPMAISFVGAAIIWKFVYDYKQIGDQIGLLNQFMVWLFGEGATQHWLTMPFWNNLFLIAVMVWIQAGFATVVLSAAIKGVPSEIIEAARLDGVNAWQMFWKVTVPSIRPAIIVVLVTMSIASLKLFDIVRTMTGGRNGTSVLAYEMYAQSFPGQQTGRGAALAVVLFLLVIPIVVYQVRNLRQRKEVR</sequence>
<dbReference type="EMBL" id="VLLL01000005">
    <property type="protein sequence ID" value="TWJ14915.1"/>
    <property type="molecule type" value="Genomic_DNA"/>
</dbReference>
<name>A0A562VAL9_9ACTN</name>
<feature type="transmembrane region" description="Helical" evidence="7">
    <location>
        <begin position="194"/>
        <end position="216"/>
    </location>
</feature>
<keyword evidence="6 7" id="KW-0472">Membrane</keyword>
<feature type="transmembrane region" description="Helical" evidence="7">
    <location>
        <begin position="12"/>
        <end position="33"/>
    </location>
</feature>
<organism evidence="9 10">
    <name type="scientific">Stackebrandtia albiflava</name>
    <dbReference type="NCBI Taxonomy" id="406432"/>
    <lineage>
        <taxon>Bacteria</taxon>
        <taxon>Bacillati</taxon>
        <taxon>Actinomycetota</taxon>
        <taxon>Actinomycetes</taxon>
        <taxon>Glycomycetales</taxon>
        <taxon>Glycomycetaceae</taxon>
        <taxon>Stackebrandtia</taxon>
    </lineage>
</organism>
<dbReference type="OrthoDB" id="9805974at2"/>
<evidence type="ECO:0000256" key="5">
    <source>
        <dbReference type="ARBA" id="ARBA00022989"/>
    </source>
</evidence>
<protein>
    <submittedName>
        <fullName evidence="9">Carbohydrate ABC transporter membrane protein 1, CUT1 family (TC 3.A.1.1.-)</fullName>
    </submittedName>
</protein>
<dbReference type="Gene3D" id="1.10.3720.10">
    <property type="entry name" value="MetI-like"/>
    <property type="match status" value="1"/>
</dbReference>
<accession>A0A562VAL9</accession>